<comment type="caution">
    <text evidence="2">The sequence shown here is derived from an EMBL/GenBank/DDBJ whole genome shotgun (WGS) entry which is preliminary data.</text>
</comment>
<feature type="region of interest" description="Disordered" evidence="1">
    <location>
        <begin position="243"/>
        <end position="303"/>
    </location>
</feature>
<evidence type="ECO:0000313" key="3">
    <source>
        <dbReference type="Proteomes" id="UP000243723"/>
    </source>
</evidence>
<accession>A0A2P7Z6D0</accession>
<feature type="compositionally biased region" description="Low complexity" evidence="1">
    <location>
        <begin position="16"/>
        <end position="54"/>
    </location>
</feature>
<proteinExistence type="predicted"/>
<name>A0A2P7Z6D0_9PEZI</name>
<evidence type="ECO:0000256" key="1">
    <source>
        <dbReference type="SAM" id="MobiDB-lite"/>
    </source>
</evidence>
<dbReference type="STRING" id="40998.A0A2P7Z6D0"/>
<evidence type="ECO:0000313" key="2">
    <source>
        <dbReference type="EMBL" id="PSK43751.1"/>
    </source>
</evidence>
<organism evidence="2 3">
    <name type="scientific">Elsinoe australis</name>
    <dbReference type="NCBI Taxonomy" id="40998"/>
    <lineage>
        <taxon>Eukaryota</taxon>
        <taxon>Fungi</taxon>
        <taxon>Dikarya</taxon>
        <taxon>Ascomycota</taxon>
        <taxon>Pezizomycotina</taxon>
        <taxon>Dothideomycetes</taxon>
        <taxon>Dothideomycetidae</taxon>
        <taxon>Myriangiales</taxon>
        <taxon>Elsinoaceae</taxon>
        <taxon>Elsinoe</taxon>
    </lineage>
</organism>
<dbReference type="AlphaFoldDB" id="A0A2P7Z6D0"/>
<feature type="region of interest" description="Disordered" evidence="1">
    <location>
        <begin position="321"/>
        <end position="409"/>
    </location>
</feature>
<dbReference type="Proteomes" id="UP000243723">
    <property type="component" value="Unassembled WGS sequence"/>
</dbReference>
<gene>
    <name evidence="2" type="ORF">B9Z65_7265</name>
</gene>
<feature type="compositionally biased region" description="Low complexity" evidence="1">
    <location>
        <begin position="251"/>
        <end position="264"/>
    </location>
</feature>
<protein>
    <submittedName>
        <fullName evidence="2">Uncharacterized protein</fullName>
    </submittedName>
</protein>
<dbReference type="EMBL" id="NHZQ01000305">
    <property type="protein sequence ID" value="PSK43751.1"/>
    <property type="molecule type" value="Genomic_DNA"/>
</dbReference>
<feature type="compositionally biased region" description="Basic and acidic residues" evidence="1">
    <location>
        <begin position="265"/>
        <end position="288"/>
    </location>
</feature>
<feature type="region of interest" description="Disordered" evidence="1">
    <location>
        <begin position="1"/>
        <end position="58"/>
    </location>
</feature>
<reference evidence="2 3" key="1">
    <citation type="submission" date="2017-05" db="EMBL/GenBank/DDBJ databases">
        <title>Draft genome sequence of Elsinoe australis.</title>
        <authorList>
            <person name="Cheng Q."/>
        </authorList>
    </citation>
    <scope>NUCLEOTIDE SEQUENCE [LARGE SCALE GENOMIC DNA]</scope>
    <source>
        <strain evidence="2 3">NL1</strain>
    </source>
</reference>
<feature type="compositionally biased region" description="Polar residues" evidence="1">
    <location>
        <begin position="1"/>
        <end position="15"/>
    </location>
</feature>
<keyword evidence="3" id="KW-1185">Reference proteome</keyword>
<sequence length="419" mass="44709">MASKSPTANSSSAPQSAKATPSTPTLTAPLFTSASSTQAAPTSAPAESPSPSTSNALARFEYESGRTRDCTKVLMVEWEEDATTRQIQGEWAVSWEGKQTVLPSSGRGKSNEDGEGAVEGGINRLYFLLPEGERVPGTVWLTLSPSAGSEQQPITWKANPLPAIFPPELGASAREAGKKGVLHTIWAKRRLQVLAREIEEESQANMEGIALQMAIDERDWIETNFGVSTRPAPAVQEGHRASLAGLGEGGLRSPTSPRSPGGSRLMDKLKGLKLNTGERDLKSERADDDHLEDTLNPLSPEQSDVAVSSFSTFAQVKGMPDLSTLAAKPPQPPAQGRRIAPQQPPEELLKQQRAVGQGSLDALATGHTGFTSRGESGRDDDKEDDLFALPISPRSPDMGKSPFSFAASDTLRYAQGEKV</sequence>
<dbReference type="OrthoDB" id="5344482at2759"/>